<feature type="domain" description="RNA polymerase sigma factor 54 DNA-binding" evidence="10">
    <location>
        <begin position="337"/>
        <end position="494"/>
    </location>
</feature>
<dbReference type="GO" id="GO:0000428">
    <property type="term" value="C:DNA-directed RNA polymerase complex"/>
    <property type="evidence" value="ECO:0007669"/>
    <property type="project" value="UniProtKB-KW"/>
</dbReference>
<keyword evidence="7" id="KW-0238">DNA-binding</keyword>
<evidence type="ECO:0000256" key="5">
    <source>
        <dbReference type="ARBA" id="ARBA00023015"/>
    </source>
</evidence>
<evidence type="ECO:0000256" key="8">
    <source>
        <dbReference type="ARBA" id="ARBA00023163"/>
    </source>
</evidence>
<dbReference type="GO" id="GO:0016987">
    <property type="term" value="F:sigma factor activity"/>
    <property type="evidence" value="ECO:0007669"/>
    <property type="project" value="UniProtKB-KW"/>
</dbReference>
<reference evidence="12 13" key="1">
    <citation type="journal article" date="2020" name="Biotechnol. Biofuels">
        <title>New insights from the biogas microbiome by comprehensive genome-resolved metagenomics of nearly 1600 species originating from multiple anaerobic digesters.</title>
        <authorList>
            <person name="Campanaro S."/>
            <person name="Treu L."/>
            <person name="Rodriguez-R L.M."/>
            <person name="Kovalovszki A."/>
            <person name="Ziels R.M."/>
            <person name="Maus I."/>
            <person name="Zhu X."/>
            <person name="Kougias P.G."/>
            <person name="Basile A."/>
            <person name="Luo G."/>
            <person name="Schluter A."/>
            <person name="Konstantinidis K.T."/>
            <person name="Angelidaki I."/>
        </authorList>
    </citation>
    <scope>NUCLEOTIDE SEQUENCE [LARGE SCALE GENOMIC DNA]</scope>
    <source>
        <strain evidence="12">AS27yjCOA_65</strain>
    </source>
</reference>
<keyword evidence="2" id="KW-0240">DNA-directed RNA polymerase</keyword>
<dbReference type="InterPro" id="IPR038709">
    <property type="entry name" value="RpoN_core-bd_sf"/>
</dbReference>
<comment type="similarity">
    <text evidence="1">Belongs to the sigma-54 factor family.</text>
</comment>
<evidence type="ECO:0000313" key="12">
    <source>
        <dbReference type="EMBL" id="NMC63946.1"/>
    </source>
</evidence>
<dbReference type="Proteomes" id="UP000524246">
    <property type="component" value="Unassembled WGS sequence"/>
</dbReference>
<dbReference type="PRINTS" id="PR00045">
    <property type="entry name" value="SIGMA54FCT"/>
</dbReference>
<sequence>MALETKLVQKLSQNLMMTPQLQQAIKLLQLGRLEYIEAIQNELLENPILEENPENETRNDSDGMVQEGTAFAASQESLDADDWKTTDDDQEVKAPDPAKDGSPIALEEYLEYFSDSRGAATPKGLIDYEDRPSVEATISRSETLQEHLAEQLRMLDVSDHEKLILANIIGNLNRDGYLCASVQELAEECDCSVEEIENALLFFRDLDPVGIAARDLKECLLIQLENLGMDNSLSASIIQKHLDKLEKRKYDQIAKEESTSPEEVYKAVTFIRSLEPRPGRSFSDESVRYIVPDIYVHKDGEHYVISLNEEGMPRLRLSPYYLDLLRNPDASASGQKTYLNERLKAATWLIKSMHQRQQTVYKVTESIVKFQREFLDHGIEKLKPLVLKDVAEDIGMHESTISRVTTNKYVHTPQGVFELKFFFSNGIRSSEGDMSSSSVKEKIRGLISNEAPDNPISDQKIVEILKAEHIDIARRTVAKYRESMNIPSSSQRRR</sequence>
<feature type="region of interest" description="Disordered" evidence="9">
    <location>
        <begin position="73"/>
        <end position="102"/>
    </location>
</feature>
<dbReference type="NCBIfam" id="TIGR02395">
    <property type="entry name" value="rpoN_sigma"/>
    <property type="match status" value="1"/>
</dbReference>
<evidence type="ECO:0000256" key="1">
    <source>
        <dbReference type="ARBA" id="ARBA00008798"/>
    </source>
</evidence>
<dbReference type="InterPro" id="IPR000394">
    <property type="entry name" value="RNA_pol_sigma_54"/>
</dbReference>
<dbReference type="Gene3D" id="1.10.10.1330">
    <property type="entry name" value="RNA polymerase sigma-54 factor, core-binding domain"/>
    <property type="match status" value="1"/>
</dbReference>
<dbReference type="GO" id="GO:0003677">
    <property type="term" value="F:DNA binding"/>
    <property type="evidence" value="ECO:0007669"/>
    <property type="project" value="UniProtKB-KW"/>
</dbReference>
<evidence type="ECO:0000256" key="2">
    <source>
        <dbReference type="ARBA" id="ARBA00022478"/>
    </source>
</evidence>
<feature type="non-terminal residue" evidence="12">
    <location>
        <position position="494"/>
    </location>
</feature>
<dbReference type="Pfam" id="PF04552">
    <property type="entry name" value="Sigma54_DBD"/>
    <property type="match status" value="1"/>
</dbReference>
<dbReference type="AlphaFoldDB" id="A0A7X9FTP6"/>
<keyword evidence="8" id="KW-0804">Transcription</keyword>
<dbReference type="PIRSF" id="PIRSF000774">
    <property type="entry name" value="RpoN"/>
    <property type="match status" value="1"/>
</dbReference>
<feature type="compositionally biased region" description="Basic and acidic residues" evidence="9">
    <location>
        <begin position="81"/>
        <end position="99"/>
    </location>
</feature>
<dbReference type="Pfam" id="PF00309">
    <property type="entry name" value="Sigma54_AID"/>
    <property type="match status" value="1"/>
</dbReference>
<gene>
    <name evidence="12" type="primary">rpoN</name>
    <name evidence="12" type="ORF">GYA55_12355</name>
</gene>
<evidence type="ECO:0000256" key="7">
    <source>
        <dbReference type="ARBA" id="ARBA00023125"/>
    </source>
</evidence>
<dbReference type="EMBL" id="JAAZON010000561">
    <property type="protein sequence ID" value="NMC63946.1"/>
    <property type="molecule type" value="Genomic_DNA"/>
</dbReference>
<dbReference type="PROSITE" id="PS00718">
    <property type="entry name" value="SIGMA54_2"/>
    <property type="match status" value="1"/>
</dbReference>
<evidence type="ECO:0000259" key="10">
    <source>
        <dbReference type="Pfam" id="PF04552"/>
    </source>
</evidence>
<keyword evidence="6" id="KW-0731">Sigma factor</keyword>
<accession>A0A7X9FTP6</accession>
<proteinExistence type="inferred from homology"/>
<evidence type="ECO:0000259" key="11">
    <source>
        <dbReference type="Pfam" id="PF04963"/>
    </source>
</evidence>
<dbReference type="Gene3D" id="1.10.10.60">
    <property type="entry name" value="Homeodomain-like"/>
    <property type="match status" value="1"/>
</dbReference>
<evidence type="ECO:0000256" key="3">
    <source>
        <dbReference type="ARBA" id="ARBA00022679"/>
    </source>
</evidence>
<evidence type="ECO:0000313" key="13">
    <source>
        <dbReference type="Proteomes" id="UP000524246"/>
    </source>
</evidence>
<evidence type="ECO:0000256" key="9">
    <source>
        <dbReference type="SAM" id="MobiDB-lite"/>
    </source>
</evidence>
<dbReference type="InterPro" id="IPR007046">
    <property type="entry name" value="RNA_pol_sigma_54_core-bd"/>
</dbReference>
<comment type="caution">
    <text evidence="12">The sequence shown here is derived from an EMBL/GenBank/DDBJ whole genome shotgun (WGS) entry which is preliminary data.</text>
</comment>
<keyword evidence="4" id="KW-0548">Nucleotidyltransferase</keyword>
<feature type="domain" description="RNA polymerase sigma factor 54 core-binding" evidence="11">
    <location>
        <begin position="134"/>
        <end position="321"/>
    </location>
</feature>
<dbReference type="NCBIfam" id="NF009118">
    <property type="entry name" value="PRK12469.1"/>
    <property type="match status" value="1"/>
</dbReference>
<protein>
    <submittedName>
        <fullName evidence="12">RNA polymerase factor sigma-54</fullName>
    </submittedName>
</protein>
<dbReference type="GO" id="GO:0016779">
    <property type="term" value="F:nucleotidyltransferase activity"/>
    <property type="evidence" value="ECO:0007669"/>
    <property type="project" value="UniProtKB-KW"/>
</dbReference>
<dbReference type="Pfam" id="PF04963">
    <property type="entry name" value="Sigma54_CBD"/>
    <property type="match status" value="1"/>
</dbReference>
<keyword evidence="3" id="KW-0808">Transferase</keyword>
<dbReference type="GO" id="GO:0006352">
    <property type="term" value="P:DNA-templated transcription initiation"/>
    <property type="evidence" value="ECO:0007669"/>
    <property type="project" value="InterPro"/>
</dbReference>
<keyword evidence="5" id="KW-0805">Transcription regulation</keyword>
<name>A0A7X9FTP6_9DELT</name>
<dbReference type="PROSITE" id="PS50044">
    <property type="entry name" value="SIGMA54_3"/>
    <property type="match status" value="1"/>
</dbReference>
<dbReference type="PROSITE" id="PS00717">
    <property type="entry name" value="SIGMA54_1"/>
    <property type="match status" value="1"/>
</dbReference>
<organism evidence="12 13">
    <name type="scientific">SAR324 cluster bacterium</name>
    <dbReference type="NCBI Taxonomy" id="2024889"/>
    <lineage>
        <taxon>Bacteria</taxon>
        <taxon>Deltaproteobacteria</taxon>
        <taxon>SAR324 cluster</taxon>
    </lineage>
</organism>
<dbReference type="GO" id="GO:0001216">
    <property type="term" value="F:DNA-binding transcription activator activity"/>
    <property type="evidence" value="ECO:0007669"/>
    <property type="project" value="InterPro"/>
</dbReference>
<evidence type="ECO:0000256" key="6">
    <source>
        <dbReference type="ARBA" id="ARBA00023082"/>
    </source>
</evidence>
<dbReference type="InterPro" id="IPR007634">
    <property type="entry name" value="RNA_pol_sigma_54_DNA-bd"/>
</dbReference>
<evidence type="ECO:0000256" key="4">
    <source>
        <dbReference type="ARBA" id="ARBA00022695"/>
    </source>
</evidence>
<dbReference type="PANTHER" id="PTHR32248">
    <property type="entry name" value="RNA POLYMERASE SIGMA-54 FACTOR"/>
    <property type="match status" value="1"/>
</dbReference>
<dbReference type="PANTHER" id="PTHR32248:SF4">
    <property type="entry name" value="RNA POLYMERASE SIGMA-54 FACTOR"/>
    <property type="match status" value="1"/>
</dbReference>